<keyword evidence="5" id="KW-0233">DNA recombination</keyword>
<dbReference type="Gene3D" id="1.10.150.130">
    <property type="match status" value="1"/>
</dbReference>
<evidence type="ECO:0000256" key="1">
    <source>
        <dbReference type="ARBA" id="ARBA00003283"/>
    </source>
</evidence>
<dbReference type="Gene3D" id="1.10.443.10">
    <property type="entry name" value="Intergrase catalytic core"/>
    <property type="match status" value="1"/>
</dbReference>
<reference evidence="9 10" key="1">
    <citation type="journal article" date="2014" name="BMC Genomics">
        <title>Comparison of environmental and isolate Sulfobacillus genomes reveals diverse carbon, sulfur, nitrogen, and hydrogen metabolisms.</title>
        <authorList>
            <person name="Justice N.B."/>
            <person name="Norman A."/>
            <person name="Brown C.T."/>
            <person name="Singh A."/>
            <person name="Thomas B.C."/>
            <person name="Banfield J.F."/>
        </authorList>
    </citation>
    <scope>NUCLEOTIDE SEQUENCE [LARGE SCALE GENOMIC DNA]</scope>
    <source>
        <strain evidence="9">AMDSBA3</strain>
    </source>
</reference>
<dbReference type="Pfam" id="PF00589">
    <property type="entry name" value="Phage_integrase"/>
    <property type="match status" value="1"/>
</dbReference>
<dbReference type="InterPro" id="IPR011010">
    <property type="entry name" value="DNA_brk_join_enz"/>
</dbReference>
<dbReference type="Pfam" id="PF02899">
    <property type="entry name" value="Phage_int_SAM_1"/>
    <property type="match status" value="1"/>
</dbReference>
<dbReference type="GO" id="GO:0015074">
    <property type="term" value="P:DNA integration"/>
    <property type="evidence" value="ECO:0007669"/>
    <property type="project" value="UniProtKB-KW"/>
</dbReference>
<evidence type="ECO:0000256" key="5">
    <source>
        <dbReference type="ARBA" id="ARBA00023172"/>
    </source>
</evidence>
<evidence type="ECO:0000256" key="3">
    <source>
        <dbReference type="ARBA" id="ARBA00022908"/>
    </source>
</evidence>
<dbReference type="InterPro" id="IPR002104">
    <property type="entry name" value="Integrase_catalytic"/>
</dbReference>
<comment type="similarity">
    <text evidence="2">Belongs to the 'phage' integrase family.</text>
</comment>
<proteinExistence type="inferred from homology"/>
<dbReference type="Proteomes" id="UP000241848">
    <property type="component" value="Unassembled WGS sequence"/>
</dbReference>
<evidence type="ECO:0000259" key="7">
    <source>
        <dbReference type="PROSITE" id="PS51898"/>
    </source>
</evidence>
<dbReference type="InterPro" id="IPR004107">
    <property type="entry name" value="Integrase_SAM-like_N"/>
</dbReference>
<evidence type="ECO:0000256" key="2">
    <source>
        <dbReference type="ARBA" id="ARBA00008857"/>
    </source>
</evidence>
<feature type="domain" description="Core-binding (CB)" evidence="8">
    <location>
        <begin position="109"/>
        <end position="191"/>
    </location>
</feature>
<comment type="function">
    <text evidence="1">Site-specific tyrosine recombinase, which acts by catalyzing the cutting and rejoining of the recombining DNA molecules.</text>
</comment>
<dbReference type="PROSITE" id="PS51898">
    <property type="entry name" value="TYR_RECOMBINASE"/>
    <property type="match status" value="1"/>
</dbReference>
<dbReference type="GO" id="GO:0006310">
    <property type="term" value="P:DNA recombination"/>
    <property type="evidence" value="ECO:0007669"/>
    <property type="project" value="UniProtKB-KW"/>
</dbReference>
<dbReference type="PANTHER" id="PTHR30349">
    <property type="entry name" value="PHAGE INTEGRASE-RELATED"/>
    <property type="match status" value="1"/>
</dbReference>
<dbReference type="SUPFAM" id="SSF56349">
    <property type="entry name" value="DNA breaking-rejoining enzymes"/>
    <property type="match status" value="1"/>
</dbReference>
<evidence type="ECO:0000313" key="9">
    <source>
        <dbReference type="EMBL" id="PSR20283.1"/>
    </source>
</evidence>
<feature type="domain" description="Tyr recombinase" evidence="7">
    <location>
        <begin position="214"/>
        <end position="387"/>
    </location>
</feature>
<dbReference type="AlphaFoldDB" id="A0A2T2WDH7"/>
<comment type="caution">
    <text evidence="9">The sequence shown here is derived from an EMBL/GenBank/DDBJ whole genome shotgun (WGS) entry which is preliminary data.</text>
</comment>
<evidence type="ECO:0000259" key="8">
    <source>
        <dbReference type="PROSITE" id="PS51900"/>
    </source>
</evidence>
<dbReference type="InterPro" id="IPR010998">
    <property type="entry name" value="Integrase_recombinase_N"/>
</dbReference>
<evidence type="ECO:0008006" key="11">
    <source>
        <dbReference type="Google" id="ProtNLM"/>
    </source>
</evidence>
<accession>A0A2T2WDH7</accession>
<dbReference type="PROSITE" id="PS51900">
    <property type="entry name" value="CB"/>
    <property type="match status" value="1"/>
</dbReference>
<dbReference type="EMBL" id="PXYV01000071">
    <property type="protein sequence ID" value="PSR20283.1"/>
    <property type="molecule type" value="Genomic_DNA"/>
</dbReference>
<sequence>MFATFADLTEALERELERLRYTPQTRLYYRRVWRHISTFLEQKGAVQFTEGLGLRFLEARYDYPVLEEAGKLNQSIINVGRVVRMLGDFQQHGSILRRYYKQRQLLQNPSFTAVLEAYSQTCGERYSRVTQDHYRKSAEKFLSFLESQEITVLGQITARHCRAYIETWMGYQPKTIEQQLCGLRSFLRYVHQAGQHEHDLSPTLPSVRVARQARIPSAWTPEQVKQVLEVIDRGNPTGKRDYAMILLVARLGLRSMDVKHLQLQHLLWADNRMELVTSKTGQRLTLPPLPDVGWAIIDYLKHGRPQVDSPYVFLRHLAPLEPFADDDHLHQILEKYRRMAHVPLPPQRKRGFHALRHTLATALLSQDTALPVMAQILGHAAVDSHTR</sequence>
<dbReference type="GO" id="GO:0003677">
    <property type="term" value="F:DNA binding"/>
    <property type="evidence" value="ECO:0007669"/>
    <property type="project" value="UniProtKB-UniRule"/>
</dbReference>
<name>A0A2T2WDH7_9FIRM</name>
<evidence type="ECO:0000256" key="4">
    <source>
        <dbReference type="ARBA" id="ARBA00023125"/>
    </source>
</evidence>
<evidence type="ECO:0000313" key="10">
    <source>
        <dbReference type="Proteomes" id="UP000241848"/>
    </source>
</evidence>
<dbReference type="PANTHER" id="PTHR30349:SF41">
    <property type="entry name" value="INTEGRASE_RECOMBINASE PROTEIN MJ0367-RELATED"/>
    <property type="match status" value="1"/>
</dbReference>
<protein>
    <recommendedName>
        <fullName evidence="11">Integrase</fullName>
    </recommendedName>
</protein>
<keyword evidence="3" id="KW-0229">DNA integration</keyword>
<evidence type="ECO:0000256" key="6">
    <source>
        <dbReference type="PROSITE-ProRule" id="PRU01248"/>
    </source>
</evidence>
<organism evidence="9 10">
    <name type="scientific">Sulfobacillus acidophilus</name>
    <dbReference type="NCBI Taxonomy" id="53633"/>
    <lineage>
        <taxon>Bacteria</taxon>
        <taxon>Bacillati</taxon>
        <taxon>Bacillota</taxon>
        <taxon>Clostridia</taxon>
        <taxon>Eubacteriales</taxon>
        <taxon>Clostridiales Family XVII. Incertae Sedis</taxon>
        <taxon>Sulfobacillus</taxon>
    </lineage>
</organism>
<dbReference type="InterPro" id="IPR044068">
    <property type="entry name" value="CB"/>
</dbReference>
<keyword evidence="4 6" id="KW-0238">DNA-binding</keyword>
<gene>
    <name evidence="9" type="ORF">C7B45_15550</name>
</gene>
<dbReference type="InterPro" id="IPR050090">
    <property type="entry name" value="Tyrosine_recombinase_XerCD"/>
</dbReference>
<dbReference type="InterPro" id="IPR013762">
    <property type="entry name" value="Integrase-like_cat_sf"/>
</dbReference>